<reference evidence="12" key="1">
    <citation type="journal article" date="2019" name="Int. J. Syst. Evol. Microbiol.">
        <title>The Global Catalogue of Microorganisms (GCM) 10K type strain sequencing project: providing services to taxonomists for standard genome sequencing and annotation.</title>
        <authorList>
            <consortium name="The Broad Institute Genomics Platform"/>
            <consortium name="The Broad Institute Genome Sequencing Center for Infectious Disease"/>
            <person name="Wu L."/>
            <person name="Ma J."/>
        </authorList>
    </citation>
    <scope>NUCLEOTIDE SEQUENCE [LARGE SCALE GENOMIC DNA]</scope>
    <source>
        <strain evidence="12">JCM 13850</strain>
    </source>
</reference>
<dbReference type="InterPro" id="IPR013750">
    <property type="entry name" value="GHMP_kinase_C_dom"/>
</dbReference>
<evidence type="ECO:0000256" key="1">
    <source>
        <dbReference type="ARBA" id="ARBA00006566"/>
    </source>
</evidence>
<dbReference type="PRINTS" id="PR00959">
    <property type="entry name" value="MEVGALKINASE"/>
</dbReference>
<gene>
    <name evidence="11" type="primary">galK_1</name>
    <name evidence="11" type="ORF">GCM10009727_14790</name>
</gene>
<dbReference type="Proteomes" id="UP001501020">
    <property type="component" value="Unassembled WGS sequence"/>
</dbReference>
<dbReference type="Pfam" id="PF00288">
    <property type="entry name" value="GHMP_kinases_N"/>
    <property type="match status" value="1"/>
</dbReference>
<keyword evidence="6" id="KW-0119">Carbohydrate metabolism</keyword>
<dbReference type="PIRSF" id="PIRSF000530">
    <property type="entry name" value="Galactokinase"/>
    <property type="match status" value="1"/>
</dbReference>
<keyword evidence="3" id="KW-0547">Nucleotide-binding</keyword>
<dbReference type="SUPFAM" id="SSF55060">
    <property type="entry name" value="GHMP Kinase, C-terminal domain"/>
    <property type="match status" value="1"/>
</dbReference>
<comment type="caution">
    <text evidence="11">The sequence shown here is derived from an EMBL/GenBank/DDBJ whole genome shotgun (WGS) entry which is preliminary data.</text>
</comment>
<dbReference type="InterPro" id="IPR036554">
    <property type="entry name" value="GHMP_kinase_C_sf"/>
</dbReference>
<organism evidence="11 12">
    <name type="scientific">Actinomadura napierensis</name>
    <dbReference type="NCBI Taxonomy" id="267854"/>
    <lineage>
        <taxon>Bacteria</taxon>
        <taxon>Bacillati</taxon>
        <taxon>Actinomycetota</taxon>
        <taxon>Actinomycetes</taxon>
        <taxon>Streptosporangiales</taxon>
        <taxon>Thermomonosporaceae</taxon>
        <taxon>Actinomadura</taxon>
    </lineage>
</organism>
<dbReference type="PANTHER" id="PTHR10457:SF7">
    <property type="entry name" value="GALACTOKINASE-RELATED"/>
    <property type="match status" value="1"/>
</dbReference>
<evidence type="ECO:0000313" key="11">
    <source>
        <dbReference type="EMBL" id="GAA2125979.1"/>
    </source>
</evidence>
<sequence length="367" mass="38452">MRSRRRAGGARAGSWRAPGRVNLIGEHTDYNDGLVLPYALPQGVTVTGCRRDDDVLEMHSLGRTERVDLAALTPGAVTGWAAYVAGVAACLRDAGHPVGGATLRFASDLPQGAGVSSSAALECATAVALAGLYELDIGGEELARIAQRAEQDYAGVPCGILDQSASLLCRADHALLLDCRTGAATHVPLRLGDHRVLVVDTRAGHRLGDGEYASRRSCCEEAARALGVGSLRDVTDPEAAGSLPDPVMRRRVRHVVQENRRVLAAVDLLRRGEIAELGPLLTASHVSLRDDYEVSWPQADVAVDAALAAQACGARMCGGGFGGSILVLAHRDVLDDVRVAVDTAFSGRGWASPRYLETTASSGAGPV</sequence>
<dbReference type="PROSITE" id="PS00106">
    <property type="entry name" value="GALACTOKINASE"/>
    <property type="match status" value="1"/>
</dbReference>
<evidence type="ECO:0000256" key="2">
    <source>
        <dbReference type="ARBA" id="ARBA00022679"/>
    </source>
</evidence>
<dbReference type="InterPro" id="IPR020568">
    <property type="entry name" value="Ribosomal_Su5_D2-typ_SF"/>
</dbReference>
<dbReference type="PANTHER" id="PTHR10457">
    <property type="entry name" value="MEVALONATE KINASE/GALACTOKINASE"/>
    <property type="match status" value="1"/>
</dbReference>
<dbReference type="SUPFAM" id="SSF54211">
    <property type="entry name" value="Ribosomal protein S5 domain 2-like"/>
    <property type="match status" value="1"/>
</dbReference>
<dbReference type="InterPro" id="IPR019741">
    <property type="entry name" value="Galactokinase_CS"/>
</dbReference>
<dbReference type="Pfam" id="PF08544">
    <property type="entry name" value="GHMP_kinases_C"/>
    <property type="match status" value="1"/>
</dbReference>
<feature type="domain" description="Galactokinase N-terminal" evidence="10">
    <location>
        <begin position="9"/>
        <end position="47"/>
    </location>
</feature>
<evidence type="ECO:0000256" key="7">
    <source>
        <dbReference type="NCBIfam" id="TIGR00131"/>
    </source>
</evidence>
<accession>A0ABP5K1Q7</accession>
<dbReference type="Gene3D" id="3.30.230.10">
    <property type="match status" value="1"/>
</dbReference>
<dbReference type="InterPro" id="IPR019539">
    <property type="entry name" value="GalKase_N"/>
</dbReference>
<keyword evidence="6" id="KW-0299">Galactose metabolism</keyword>
<evidence type="ECO:0000313" key="12">
    <source>
        <dbReference type="Proteomes" id="UP001501020"/>
    </source>
</evidence>
<dbReference type="Gene3D" id="3.30.70.890">
    <property type="entry name" value="GHMP kinase, C-terminal domain"/>
    <property type="match status" value="1"/>
</dbReference>
<name>A0ABP5K1Q7_9ACTN</name>
<dbReference type="PRINTS" id="PR00473">
    <property type="entry name" value="GALCTOKINASE"/>
</dbReference>
<keyword evidence="2" id="KW-0808">Transferase</keyword>
<dbReference type="EMBL" id="BAAAMR010000008">
    <property type="protein sequence ID" value="GAA2125979.1"/>
    <property type="molecule type" value="Genomic_DNA"/>
</dbReference>
<proteinExistence type="inferred from homology"/>
<evidence type="ECO:0000259" key="10">
    <source>
        <dbReference type="Pfam" id="PF10509"/>
    </source>
</evidence>
<evidence type="ECO:0000259" key="8">
    <source>
        <dbReference type="Pfam" id="PF00288"/>
    </source>
</evidence>
<keyword evidence="5" id="KW-0067">ATP-binding</keyword>
<dbReference type="InterPro" id="IPR006206">
    <property type="entry name" value="Mevalonate/galactokinase"/>
</dbReference>
<evidence type="ECO:0000259" key="9">
    <source>
        <dbReference type="Pfam" id="PF08544"/>
    </source>
</evidence>
<evidence type="ECO:0000256" key="3">
    <source>
        <dbReference type="ARBA" id="ARBA00022741"/>
    </source>
</evidence>
<dbReference type="NCBIfam" id="TIGR00131">
    <property type="entry name" value="gal_kin"/>
    <property type="match status" value="1"/>
</dbReference>
<keyword evidence="12" id="KW-1185">Reference proteome</keyword>
<dbReference type="EC" id="2.7.1.6" evidence="7"/>
<keyword evidence="4" id="KW-0418">Kinase</keyword>
<feature type="domain" description="GHMP kinase C-terminal" evidence="9">
    <location>
        <begin position="266"/>
        <end position="345"/>
    </location>
</feature>
<evidence type="ECO:0000256" key="5">
    <source>
        <dbReference type="ARBA" id="ARBA00022840"/>
    </source>
</evidence>
<feature type="domain" description="GHMP kinase N-terminal" evidence="8">
    <location>
        <begin position="83"/>
        <end position="168"/>
    </location>
</feature>
<dbReference type="Pfam" id="PF10509">
    <property type="entry name" value="GalKase_gal_bdg"/>
    <property type="match status" value="1"/>
</dbReference>
<evidence type="ECO:0000256" key="6">
    <source>
        <dbReference type="ARBA" id="ARBA00023144"/>
    </source>
</evidence>
<dbReference type="InterPro" id="IPR000705">
    <property type="entry name" value="Galactokinase"/>
</dbReference>
<evidence type="ECO:0000256" key="4">
    <source>
        <dbReference type="ARBA" id="ARBA00022777"/>
    </source>
</evidence>
<protein>
    <recommendedName>
        <fullName evidence="7">Galactokinase</fullName>
        <ecNumber evidence="7">2.7.1.6</ecNumber>
    </recommendedName>
</protein>
<dbReference type="InterPro" id="IPR006204">
    <property type="entry name" value="GHMP_kinase_N_dom"/>
</dbReference>
<dbReference type="InterPro" id="IPR014721">
    <property type="entry name" value="Ribsml_uS5_D2-typ_fold_subgr"/>
</dbReference>
<comment type="similarity">
    <text evidence="1">Belongs to the GHMP kinase family. GalK subfamily.</text>
</comment>